<accession>A0AAV1HSM3</accession>
<dbReference type="Proteomes" id="UP001314263">
    <property type="component" value="Unassembled WGS sequence"/>
</dbReference>
<dbReference type="Gene3D" id="3.40.1740.10">
    <property type="entry name" value="VC0467-like"/>
    <property type="match status" value="1"/>
</dbReference>
<dbReference type="SUPFAM" id="SSF143456">
    <property type="entry name" value="VC0467-like"/>
    <property type="match status" value="1"/>
</dbReference>
<dbReference type="Pfam" id="PF02622">
    <property type="entry name" value="DUF179"/>
    <property type="match status" value="1"/>
</dbReference>
<sequence>MLQTRPINPPIGTKLGTQAHIFTVIEPLRKTTVSPLIADATQRRCEVRVRSSLPDSDSVSDSFSAQDRRQEKEASGWRDFRASLVHQERAGLFSIDDSARCKRRTSVLPRNWAHEIGSVERGCMLVARQQTVGSLYSNAVILILEHDARESAGFIINAPSNGGRIKSCAALPEIASAFKQQLLYQGGCLAVERLHLLHGNSAVVDTYEVIEGVYTGGLAHANELVQTGRALAKDFRLLAGYMHWRDGALSAEIARGEWWLVAASREYLLSLVRGHQQQMYGMREKTAIWRNTLHLAGIRHNAFGQHL</sequence>
<evidence type="ECO:0000256" key="1">
    <source>
        <dbReference type="SAM" id="MobiDB-lite"/>
    </source>
</evidence>
<evidence type="ECO:0000313" key="2">
    <source>
        <dbReference type="EMBL" id="CAK0738662.1"/>
    </source>
</evidence>
<gene>
    <name evidence="2" type="ORF">CVIRNUC_001075</name>
</gene>
<organism evidence="2 3">
    <name type="scientific">Coccomyxa viridis</name>
    <dbReference type="NCBI Taxonomy" id="1274662"/>
    <lineage>
        <taxon>Eukaryota</taxon>
        <taxon>Viridiplantae</taxon>
        <taxon>Chlorophyta</taxon>
        <taxon>core chlorophytes</taxon>
        <taxon>Trebouxiophyceae</taxon>
        <taxon>Trebouxiophyceae incertae sedis</taxon>
        <taxon>Coccomyxaceae</taxon>
        <taxon>Coccomyxa</taxon>
    </lineage>
</organism>
<feature type="compositionally biased region" description="Low complexity" evidence="1">
    <location>
        <begin position="51"/>
        <end position="65"/>
    </location>
</feature>
<evidence type="ECO:0000313" key="3">
    <source>
        <dbReference type="Proteomes" id="UP001314263"/>
    </source>
</evidence>
<name>A0AAV1HSM3_9CHLO</name>
<feature type="region of interest" description="Disordered" evidence="1">
    <location>
        <begin position="49"/>
        <end position="70"/>
    </location>
</feature>
<keyword evidence="3" id="KW-1185">Reference proteome</keyword>
<dbReference type="PANTHER" id="PTHR31984">
    <property type="entry name" value="TRANSPORTER, PUTATIVE (DUF179)-RELATED"/>
    <property type="match status" value="1"/>
</dbReference>
<protein>
    <submittedName>
        <fullName evidence="2">Uncharacterized protein</fullName>
    </submittedName>
</protein>
<dbReference type="InterPro" id="IPR003774">
    <property type="entry name" value="AlgH-like"/>
</dbReference>
<proteinExistence type="predicted"/>
<dbReference type="PANTHER" id="PTHR31984:SF17">
    <property type="entry name" value="TRANSCRIPTIONAL REGULATOR"/>
    <property type="match status" value="1"/>
</dbReference>
<comment type="caution">
    <text evidence="2">The sequence shown here is derived from an EMBL/GenBank/DDBJ whole genome shotgun (WGS) entry which is preliminary data.</text>
</comment>
<dbReference type="EMBL" id="CAUYUE010000002">
    <property type="protein sequence ID" value="CAK0738662.1"/>
    <property type="molecule type" value="Genomic_DNA"/>
</dbReference>
<reference evidence="2 3" key="1">
    <citation type="submission" date="2023-10" db="EMBL/GenBank/DDBJ databases">
        <authorList>
            <person name="Maclean D."/>
            <person name="Macfadyen A."/>
        </authorList>
    </citation>
    <scope>NUCLEOTIDE SEQUENCE [LARGE SCALE GENOMIC DNA]</scope>
</reference>
<dbReference type="AlphaFoldDB" id="A0AAV1HSM3"/>